<feature type="transmembrane region" description="Helical" evidence="1">
    <location>
        <begin position="77"/>
        <end position="95"/>
    </location>
</feature>
<feature type="transmembrane region" description="Helical" evidence="1">
    <location>
        <begin position="6"/>
        <end position="30"/>
    </location>
</feature>
<protein>
    <recommendedName>
        <fullName evidence="4">Integral membrane protein</fullName>
    </recommendedName>
</protein>
<evidence type="ECO:0000256" key="1">
    <source>
        <dbReference type="SAM" id="Phobius"/>
    </source>
</evidence>
<evidence type="ECO:0000313" key="2">
    <source>
        <dbReference type="EMBL" id="MFD1484370.1"/>
    </source>
</evidence>
<keyword evidence="1" id="KW-0812">Transmembrane</keyword>
<name>A0ABW4E3B7_9LACO</name>
<accession>A0ABW4E3B7</accession>
<feature type="transmembrane region" description="Helical" evidence="1">
    <location>
        <begin position="37"/>
        <end position="57"/>
    </location>
</feature>
<dbReference type="RefSeq" id="WP_125750493.1">
    <property type="nucleotide sequence ID" value="NZ_JBHTON010000007.1"/>
</dbReference>
<evidence type="ECO:0008006" key="4">
    <source>
        <dbReference type="Google" id="ProtNLM"/>
    </source>
</evidence>
<gene>
    <name evidence="2" type="ORF">ACFQ5J_03875</name>
</gene>
<keyword evidence="1" id="KW-1133">Transmembrane helix</keyword>
<comment type="caution">
    <text evidence="2">The sequence shown here is derived from an EMBL/GenBank/DDBJ whole genome shotgun (WGS) entry which is preliminary data.</text>
</comment>
<keyword evidence="1" id="KW-0472">Membrane</keyword>
<keyword evidence="3" id="KW-1185">Reference proteome</keyword>
<proteinExistence type="predicted"/>
<evidence type="ECO:0000313" key="3">
    <source>
        <dbReference type="Proteomes" id="UP001597252"/>
    </source>
</evidence>
<reference evidence="3" key="1">
    <citation type="journal article" date="2019" name="Int. J. Syst. Evol. Microbiol.">
        <title>The Global Catalogue of Microorganisms (GCM) 10K type strain sequencing project: providing services to taxonomists for standard genome sequencing and annotation.</title>
        <authorList>
            <consortium name="The Broad Institute Genomics Platform"/>
            <consortium name="The Broad Institute Genome Sequencing Center for Infectious Disease"/>
            <person name="Wu L."/>
            <person name="Ma J."/>
        </authorList>
    </citation>
    <scope>NUCLEOTIDE SEQUENCE [LARGE SCALE GENOMIC DNA]</scope>
    <source>
        <strain evidence="3">CCM 8903</strain>
    </source>
</reference>
<dbReference type="EMBL" id="JBHTON010000007">
    <property type="protein sequence ID" value="MFD1484370.1"/>
    <property type="molecule type" value="Genomic_DNA"/>
</dbReference>
<dbReference type="Proteomes" id="UP001597252">
    <property type="component" value="Unassembled WGS sequence"/>
</dbReference>
<sequence length="107" mass="12020">MVATILYWGIIAALCGWWAWTLVFSLIYLGNHENGNLWFFAILNTLGLIAAAIFAWIMANTAWQKYWFASSVNTGNWLLYVIIAYVVLIVLQVLLGRTPKDAAVASH</sequence>
<organism evidence="2 3">
    <name type="scientific">Lacticaseibacillus baoqingensis</name>
    <dbReference type="NCBI Taxonomy" id="2486013"/>
    <lineage>
        <taxon>Bacteria</taxon>
        <taxon>Bacillati</taxon>
        <taxon>Bacillota</taxon>
        <taxon>Bacilli</taxon>
        <taxon>Lactobacillales</taxon>
        <taxon>Lactobacillaceae</taxon>
        <taxon>Lacticaseibacillus</taxon>
    </lineage>
</organism>